<accession>A0A383F143</accession>
<dbReference type="EMBL" id="UINC01230535">
    <property type="protein sequence ID" value="SVE62701.1"/>
    <property type="molecule type" value="Genomic_DNA"/>
</dbReference>
<feature type="non-terminal residue" evidence="1">
    <location>
        <position position="65"/>
    </location>
</feature>
<organism evidence="1">
    <name type="scientific">marine metagenome</name>
    <dbReference type="NCBI Taxonomy" id="408172"/>
    <lineage>
        <taxon>unclassified sequences</taxon>
        <taxon>metagenomes</taxon>
        <taxon>ecological metagenomes</taxon>
    </lineage>
</organism>
<dbReference type="InterPro" id="IPR044947">
    <property type="entry name" value="Phage_T4_Gp32_ssDNA-bd_sf"/>
</dbReference>
<gene>
    <name evidence="1" type="ORF">METZ01_LOCUS515555</name>
</gene>
<evidence type="ECO:0008006" key="2">
    <source>
        <dbReference type="Google" id="ProtNLM"/>
    </source>
</evidence>
<sequence length="65" mass="7480">MDFNKLKSSQSNFDAITKALETKLSPEDQSNKNKYQDDRLWKPELDKTGNGYAVIRFLPASNNEE</sequence>
<proteinExistence type="predicted"/>
<name>A0A383F143_9ZZZZ</name>
<reference evidence="1" key="1">
    <citation type="submission" date="2018-05" db="EMBL/GenBank/DDBJ databases">
        <authorList>
            <person name="Lanie J.A."/>
            <person name="Ng W.-L."/>
            <person name="Kazmierczak K.M."/>
            <person name="Andrzejewski T.M."/>
            <person name="Davidsen T.M."/>
            <person name="Wayne K.J."/>
            <person name="Tettelin H."/>
            <person name="Glass J.I."/>
            <person name="Rusch D."/>
            <person name="Podicherti R."/>
            <person name="Tsui H.-C.T."/>
            <person name="Winkler M.E."/>
        </authorList>
    </citation>
    <scope>NUCLEOTIDE SEQUENCE</scope>
</reference>
<evidence type="ECO:0000313" key="1">
    <source>
        <dbReference type="EMBL" id="SVE62701.1"/>
    </source>
</evidence>
<protein>
    <recommendedName>
        <fullName evidence="2">Single-stranded DNA-binding protein</fullName>
    </recommendedName>
</protein>
<dbReference type="Gene3D" id="3.90.198.10">
    <property type="entry name" value="Replication Fork Single-Stranded Dna Binding Protein"/>
    <property type="match status" value="1"/>
</dbReference>
<dbReference type="SUPFAM" id="SSF50249">
    <property type="entry name" value="Nucleic acid-binding proteins"/>
    <property type="match status" value="1"/>
</dbReference>
<dbReference type="AlphaFoldDB" id="A0A383F143"/>
<dbReference type="InterPro" id="IPR012340">
    <property type="entry name" value="NA-bd_OB-fold"/>
</dbReference>